<sequence length="104" mass="11877">MNSIGLESVSENRVNMDRTVNKIKPGSGWEKAGKTYVCEAKSQEKREKFMSKNGDTLELSAVGKKISDSVLMGYSKVKLKQLYSNQKISKQQYDRIIKRQDIQE</sequence>
<organism evidence="1 2">
    <name type="scientific">Acetatifactor muris</name>
    <dbReference type="NCBI Taxonomy" id="879566"/>
    <lineage>
        <taxon>Bacteria</taxon>
        <taxon>Bacillati</taxon>
        <taxon>Bacillota</taxon>
        <taxon>Clostridia</taxon>
        <taxon>Lachnospirales</taxon>
        <taxon>Lachnospiraceae</taxon>
        <taxon>Acetatifactor</taxon>
    </lineage>
</organism>
<reference evidence="1 2" key="1">
    <citation type="submission" date="2018-01" db="EMBL/GenBank/DDBJ databases">
        <authorList>
            <person name="Gaut B.S."/>
            <person name="Morton B.R."/>
            <person name="Clegg M.T."/>
            <person name="Duvall M.R."/>
        </authorList>
    </citation>
    <scope>NUCLEOTIDE SEQUENCE [LARGE SCALE GENOMIC DNA]</scope>
    <source>
        <strain evidence="1">GP69</strain>
    </source>
</reference>
<name>A0A2K4ZMP9_9FIRM</name>
<dbReference type="Proteomes" id="UP000236311">
    <property type="component" value="Unassembled WGS sequence"/>
</dbReference>
<evidence type="ECO:0000313" key="2">
    <source>
        <dbReference type="Proteomes" id="UP000236311"/>
    </source>
</evidence>
<evidence type="ECO:0000313" key="1">
    <source>
        <dbReference type="EMBL" id="SOY31769.1"/>
    </source>
</evidence>
<accession>A0A2K4ZMP9</accession>
<gene>
    <name evidence="1" type="ORF">AMURIS_04517</name>
</gene>
<protein>
    <submittedName>
        <fullName evidence="1">Uncharacterized protein</fullName>
    </submittedName>
</protein>
<keyword evidence="2" id="KW-1185">Reference proteome</keyword>
<dbReference type="AlphaFoldDB" id="A0A2K4ZMP9"/>
<proteinExistence type="predicted"/>
<dbReference type="EMBL" id="OFSM01000031">
    <property type="protein sequence ID" value="SOY31769.1"/>
    <property type="molecule type" value="Genomic_DNA"/>
</dbReference>